<comment type="caution">
    <text evidence="2">The sequence shown here is derived from an EMBL/GenBank/DDBJ whole genome shotgun (WGS) entry which is preliminary data.</text>
</comment>
<organism evidence="2 3">
    <name type="scientific">Deinococcus roseus</name>
    <dbReference type="NCBI Taxonomy" id="392414"/>
    <lineage>
        <taxon>Bacteria</taxon>
        <taxon>Thermotogati</taxon>
        <taxon>Deinococcota</taxon>
        <taxon>Deinococci</taxon>
        <taxon>Deinococcales</taxon>
        <taxon>Deinococcaceae</taxon>
        <taxon>Deinococcus</taxon>
    </lineage>
</organism>
<accession>A0ABQ2D6R2</accession>
<gene>
    <name evidence="2" type="ORF">GCM10008938_34750</name>
</gene>
<evidence type="ECO:0000313" key="2">
    <source>
        <dbReference type="EMBL" id="GGJ45460.1"/>
    </source>
</evidence>
<dbReference type="InterPro" id="IPR004323">
    <property type="entry name" value="Ion_tolerance_CutA"/>
</dbReference>
<dbReference type="Gene3D" id="3.30.70.120">
    <property type="match status" value="1"/>
</dbReference>
<dbReference type="PANTHER" id="PTHR23419:SF8">
    <property type="entry name" value="FI09726P"/>
    <property type="match status" value="1"/>
</dbReference>
<dbReference type="InterPro" id="IPR011322">
    <property type="entry name" value="N-reg_PII-like_a/b"/>
</dbReference>
<proteinExistence type="inferred from homology"/>
<dbReference type="Pfam" id="PF03091">
    <property type="entry name" value="CutA1"/>
    <property type="match status" value="1"/>
</dbReference>
<reference evidence="3" key="1">
    <citation type="journal article" date="2019" name="Int. J. Syst. Evol. Microbiol.">
        <title>The Global Catalogue of Microorganisms (GCM) 10K type strain sequencing project: providing services to taxonomists for standard genome sequencing and annotation.</title>
        <authorList>
            <consortium name="The Broad Institute Genomics Platform"/>
            <consortium name="The Broad Institute Genome Sequencing Center for Infectious Disease"/>
            <person name="Wu L."/>
            <person name="Ma J."/>
        </authorList>
    </citation>
    <scope>NUCLEOTIDE SEQUENCE [LARGE SCALE GENOMIC DNA]</scope>
    <source>
        <strain evidence="3">JCM 14370</strain>
    </source>
</reference>
<evidence type="ECO:0000256" key="1">
    <source>
        <dbReference type="ARBA" id="ARBA00010169"/>
    </source>
</evidence>
<name>A0ABQ2D6R2_9DEIO</name>
<dbReference type="Proteomes" id="UP000632222">
    <property type="component" value="Unassembled WGS sequence"/>
</dbReference>
<dbReference type="InterPro" id="IPR015867">
    <property type="entry name" value="N-reg_PII/ATP_PRibTrfase_C"/>
</dbReference>
<dbReference type="SUPFAM" id="SSF54913">
    <property type="entry name" value="GlnB-like"/>
    <property type="match status" value="1"/>
</dbReference>
<sequence length="97" mass="10891">MSAPDLETAKTLAHTLLEEKLCASVNLIPQVLSLYHWEGKIQQDSEILLLIKTEKAKYAALQQRILDLHPYGTPEVIALDIAQGSEKYLSWISDSLE</sequence>
<dbReference type="PANTHER" id="PTHR23419">
    <property type="entry name" value="DIVALENT CATION TOLERANCE CUTA-RELATED"/>
    <property type="match status" value="1"/>
</dbReference>
<protein>
    <submittedName>
        <fullName evidence="2">Divalent-cation tolerance protein CutA</fullName>
    </submittedName>
</protein>
<evidence type="ECO:0000313" key="3">
    <source>
        <dbReference type="Proteomes" id="UP000632222"/>
    </source>
</evidence>
<keyword evidence="3" id="KW-1185">Reference proteome</keyword>
<dbReference type="EMBL" id="BMOD01000015">
    <property type="protein sequence ID" value="GGJ45460.1"/>
    <property type="molecule type" value="Genomic_DNA"/>
</dbReference>
<comment type="similarity">
    <text evidence="1">Belongs to the CutA family.</text>
</comment>